<evidence type="ECO:0000313" key="2">
    <source>
        <dbReference type="Proteomes" id="UP001152795"/>
    </source>
</evidence>
<dbReference type="AlphaFoldDB" id="A0A7D9KEY4"/>
<keyword evidence="2" id="KW-1185">Reference proteome</keyword>
<dbReference type="EMBL" id="CACRXK020032148">
    <property type="protein sequence ID" value="CAB4043347.1"/>
    <property type="molecule type" value="Genomic_DNA"/>
</dbReference>
<evidence type="ECO:0000313" key="1">
    <source>
        <dbReference type="EMBL" id="CAB4043347.1"/>
    </source>
</evidence>
<name>A0A7D9KEY4_PARCT</name>
<feature type="non-terminal residue" evidence="1">
    <location>
        <position position="259"/>
    </location>
</feature>
<reference evidence="1" key="1">
    <citation type="submission" date="2020-04" db="EMBL/GenBank/DDBJ databases">
        <authorList>
            <person name="Alioto T."/>
            <person name="Alioto T."/>
            <person name="Gomez Garrido J."/>
        </authorList>
    </citation>
    <scope>NUCLEOTIDE SEQUENCE</scope>
    <source>
        <strain evidence="1">A484AB</strain>
    </source>
</reference>
<accession>A0A7D9KEY4</accession>
<feature type="non-terminal residue" evidence="1">
    <location>
        <position position="1"/>
    </location>
</feature>
<protein>
    <submittedName>
        <fullName evidence="1">Uncharacterized protein</fullName>
    </submittedName>
</protein>
<sequence>NLKKYVDRHPLRVEEKEVKDDRNGSKLNWRNRDKLLFDNGGSGYRRTKCIYCDSREHSAVKCTKDILHQHAVREGGTSVGEAPYLNMPTTGKIVTGCLDGMNNSLMEKSMSSTLQNTSAIHPTLLANVEGKQDYSQPGRRDVAGSMTKVVKVYNVTVKSTIGNEFKVDLECINAEKPILTHLPNPNVEQVKRKQPRLRRLNISEEKSTGDTLPVHIMLGVTDFQRIKSSEPPILGNQPEKDPEAEFTMLGWLLGRTVCK</sequence>
<organism evidence="1 2">
    <name type="scientific">Paramuricea clavata</name>
    <name type="common">Red gorgonian</name>
    <name type="synonym">Violescent sea-whip</name>
    <dbReference type="NCBI Taxonomy" id="317549"/>
    <lineage>
        <taxon>Eukaryota</taxon>
        <taxon>Metazoa</taxon>
        <taxon>Cnidaria</taxon>
        <taxon>Anthozoa</taxon>
        <taxon>Octocorallia</taxon>
        <taxon>Malacalcyonacea</taxon>
        <taxon>Plexauridae</taxon>
        <taxon>Paramuricea</taxon>
    </lineage>
</organism>
<gene>
    <name evidence="1" type="ORF">PACLA_8A069247</name>
</gene>
<comment type="caution">
    <text evidence="1">The sequence shown here is derived from an EMBL/GenBank/DDBJ whole genome shotgun (WGS) entry which is preliminary data.</text>
</comment>
<proteinExistence type="predicted"/>
<dbReference type="Proteomes" id="UP001152795">
    <property type="component" value="Unassembled WGS sequence"/>
</dbReference>